<reference evidence="1 2" key="1">
    <citation type="submission" date="2023-09" db="EMBL/GenBank/DDBJ databases">
        <authorList>
            <person name="Rey-Velasco X."/>
        </authorList>
    </citation>
    <scope>NUCLEOTIDE SEQUENCE [LARGE SCALE GENOMIC DNA]</scope>
    <source>
        <strain evidence="1 2">P050</strain>
    </source>
</reference>
<dbReference type="EMBL" id="JAVRHV010000001">
    <property type="protein sequence ID" value="MDT0552410.1"/>
    <property type="molecule type" value="Genomic_DNA"/>
</dbReference>
<dbReference type="Proteomes" id="UP001252186">
    <property type="component" value="Unassembled WGS sequence"/>
</dbReference>
<proteinExistence type="predicted"/>
<name>A0ABU2Y2M5_9FLAO</name>
<dbReference type="RefSeq" id="WP_311592272.1">
    <property type="nucleotide sequence ID" value="NZ_JAVRHV010000001.1"/>
</dbReference>
<gene>
    <name evidence="1" type="ORF">RM519_04045</name>
</gene>
<evidence type="ECO:0000313" key="2">
    <source>
        <dbReference type="Proteomes" id="UP001252186"/>
    </source>
</evidence>
<sequence length="188" mass="21915">MELIDDIYMDMRILEPIPPFQFEGISDSIHQSNLKNYDQILKDYKLRESAIGIDTSRTVLVIHDSIKLPHKPNLKYLKNHFCSYQIKTDSLIQSSVYKIDLNKFKSAKFNFMSSASFPQNSEIWNIEHPFHIGAAISFTTITFDTNRKFGVLEGGIVYGRLNGHGFRIYIKKENNDWIIDFIEETWIS</sequence>
<comment type="caution">
    <text evidence="1">The sequence shown here is derived from an EMBL/GenBank/DDBJ whole genome shotgun (WGS) entry which is preliminary data.</text>
</comment>
<organism evidence="1 2">
    <name type="scientific">Urechidicola vernalis</name>
    <dbReference type="NCBI Taxonomy" id="3075600"/>
    <lineage>
        <taxon>Bacteria</taxon>
        <taxon>Pseudomonadati</taxon>
        <taxon>Bacteroidota</taxon>
        <taxon>Flavobacteriia</taxon>
        <taxon>Flavobacteriales</taxon>
        <taxon>Flavobacteriaceae</taxon>
        <taxon>Urechidicola</taxon>
    </lineage>
</organism>
<keyword evidence="2" id="KW-1185">Reference proteome</keyword>
<evidence type="ECO:0000313" key="1">
    <source>
        <dbReference type="EMBL" id="MDT0552410.1"/>
    </source>
</evidence>
<protein>
    <submittedName>
        <fullName evidence="1">Uncharacterized protein</fullName>
    </submittedName>
</protein>
<accession>A0ABU2Y2M5</accession>